<evidence type="ECO:0000259" key="3">
    <source>
        <dbReference type="PROSITE" id="PS51186"/>
    </source>
</evidence>
<feature type="domain" description="N-acetyltransferase" evidence="3">
    <location>
        <begin position="4"/>
        <end position="150"/>
    </location>
</feature>
<dbReference type="Gene3D" id="3.40.630.30">
    <property type="match status" value="1"/>
</dbReference>
<dbReference type="SUPFAM" id="SSF55729">
    <property type="entry name" value="Acyl-CoA N-acyltransferases (Nat)"/>
    <property type="match status" value="1"/>
</dbReference>
<dbReference type="Proteomes" id="UP001595973">
    <property type="component" value="Unassembled WGS sequence"/>
</dbReference>
<proteinExistence type="predicted"/>
<dbReference type="InterPro" id="IPR000182">
    <property type="entry name" value="GNAT_dom"/>
</dbReference>
<dbReference type="Pfam" id="PF00583">
    <property type="entry name" value="Acetyltransf_1"/>
    <property type="match status" value="1"/>
</dbReference>
<evidence type="ECO:0000256" key="1">
    <source>
        <dbReference type="ARBA" id="ARBA00022679"/>
    </source>
</evidence>
<accession>A0ABV9KGA9</accession>
<evidence type="ECO:0000256" key="2">
    <source>
        <dbReference type="ARBA" id="ARBA00023315"/>
    </source>
</evidence>
<name>A0ABV9KGA9_9RHOB</name>
<dbReference type="InterPro" id="IPR050832">
    <property type="entry name" value="Bact_Acetyltransf"/>
</dbReference>
<dbReference type="EMBL" id="JBHSGI010000009">
    <property type="protein sequence ID" value="MFC4669207.1"/>
    <property type="molecule type" value="Genomic_DNA"/>
</dbReference>
<reference evidence="5" key="1">
    <citation type="journal article" date="2019" name="Int. J. Syst. Evol. Microbiol.">
        <title>The Global Catalogue of Microorganisms (GCM) 10K type strain sequencing project: providing services to taxonomists for standard genome sequencing and annotation.</title>
        <authorList>
            <consortium name="The Broad Institute Genomics Platform"/>
            <consortium name="The Broad Institute Genome Sequencing Center for Infectious Disease"/>
            <person name="Wu L."/>
            <person name="Ma J."/>
        </authorList>
    </citation>
    <scope>NUCLEOTIDE SEQUENCE [LARGE SCALE GENOMIC DNA]</scope>
    <source>
        <strain evidence="5">CGMCC 4.7283</strain>
    </source>
</reference>
<organism evidence="4 5">
    <name type="scientific">Seohaeicola nanhaiensis</name>
    <dbReference type="NCBI Taxonomy" id="1387282"/>
    <lineage>
        <taxon>Bacteria</taxon>
        <taxon>Pseudomonadati</taxon>
        <taxon>Pseudomonadota</taxon>
        <taxon>Alphaproteobacteria</taxon>
        <taxon>Rhodobacterales</taxon>
        <taxon>Roseobacteraceae</taxon>
        <taxon>Seohaeicola</taxon>
    </lineage>
</organism>
<gene>
    <name evidence="4" type="ORF">ACFO5X_11625</name>
</gene>
<evidence type="ECO:0000313" key="4">
    <source>
        <dbReference type="EMBL" id="MFC4669207.1"/>
    </source>
</evidence>
<dbReference type="EC" id="2.3.-.-" evidence="4"/>
<keyword evidence="1 4" id="KW-0808">Transferase</keyword>
<evidence type="ECO:0000313" key="5">
    <source>
        <dbReference type="Proteomes" id="UP001595973"/>
    </source>
</evidence>
<sequence>MADIHFRTATAADVPEVVALLADDVLGAGREGTDMAPYLVAFAAMQAESANQLIVGEMAGEIIATYQITFISGLSLKAARRALVESVRVAAALRSRGIGARLMADAETRARAAGCTLIQLTSNASRSDARRFYERLGFAPSHTGFKKPLG</sequence>
<dbReference type="CDD" id="cd04301">
    <property type="entry name" value="NAT_SF"/>
    <property type="match status" value="1"/>
</dbReference>
<dbReference type="InterPro" id="IPR016181">
    <property type="entry name" value="Acyl_CoA_acyltransferase"/>
</dbReference>
<keyword evidence="2 4" id="KW-0012">Acyltransferase</keyword>
<comment type="caution">
    <text evidence="4">The sequence shown here is derived from an EMBL/GenBank/DDBJ whole genome shotgun (WGS) entry which is preliminary data.</text>
</comment>
<keyword evidence="5" id="KW-1185">Reference proteome</keyword>
<protein>
    <submittedName>
        <fullName evidence="4">GNAT family N-acetyltransferase</fullName>
        <ecNumber evidence="4">2.3.-.-</ecNumber>
    </submittedName>
</protein>
<dbReference type="PANTHER" id="PTHR43877">
    <property type="entry name" value="AMINOALKYLPHOSPHONATE N-ACETYLTRANSFERASE-RELATED-RELATED"/>
    <property type="match status" value="1"/>
</dbReference>
<dbReference type="RefSeq" id="WP_380717617.1">
    <property type="nucleotide sequence ID" value="NZ_JBHSGI010000009.1"/>
</dbReference>
<dbReference type="PROSITE" id="PS51186">
    <property type="entry name" value="GNAT"/>
    <property type="match status" value="1"/>
</dbReference>
<dbReference type="GO" id="GO:0016746">
    <property type="term" value="F:acyltransferase activity"/>
    <property type="evidence" value="ECO:0007669"/>
    <property type="project" value="UniProtKB-KW"/>
</dbReference>
<dbReference type="PANTHER" id="PTHR43877:SF2">
    <property type="entry name" value="AMINOALKYLPHOSPHONATE N-ACETYLTRANSFERASE-RELATED"/>
    <property type="match status" value="1"/>
</dbReference>